<keyword evidence="9" id="KW-0234">DNA repair</keyword>
<dbReference type="PROSITE" id="PS51217">
    <property type="entry name" value="UVRD_HELICASE_CTER"/>
    <property type="match status" value="1"/>
</dbReference>
<feature type="binding site" evidence="14">
    <location>
        <begin position="22"/>
        <end position="29"/>
    </location>
    <ligand>
        <name>ATP</name>
        <dbReference type="ChEBI" id="CHEBI:30616"/>
    </ligand>
</feature>
<name>A0A1X9MIP9_9BACI</name>
<dbReference type="SUPFAM" id="SSF52980">
    <property type="entry name" value="Restriction endonuclease-like"/>
    <property type="match status" value="1"/>
</dbReference>
<dbReference type="Proteomes" id="UP000193006">
    <property type="component" value="Chromosome"/>
</dbReference>
<keyword evidence="15" id="KW-0175">Coiled coil</keyword>
<dbReference type="InterPro" id="IPR038726">
    <property type="entry name" value="PDDEXK_AddAB-type"/>
</dbReference>
<evidence type="ECO:0000256" key="11">
    <source>
        <dbReference type="ARBA" id="ARBA00034617"/>
    </source>
</evidence>
<evidence type="ECO:0000256" key="10">
    <source>
        <dbReference type="ARBA" id="ARBA00023235"/>
    </source>
</evidence>
<evidence type="ECO:0000256" key="3">
    <source>
        <dbReference type="ARBA" id="ARBA00022763"/>
    </source>
</evidence>
<dbReference type="PANTHER" id="PTHR11070">
    <property type="entry name" value="UVRD / RECB / PCRA DNA HELICASE FAMILY MEMBER"/>
    <property type="match status" value="1"/>
</dbReference>
<dbReference type="InterPro" id="IPR000212">
    <property type="entry name" value="DNA_helicase_UvrD/REP"/>
</dbReference>
<organism evidence="18 19">
    <name type="scientific">Halalkalibacter krulwichiae</name>
    <dbReference type="NCBI Taxonomy" id="199441"/>
    <lineage>
        <taxon>Bacteria</taxon>
        <taxon>Bacillati</taxon>
        <taxon>Bacillota</taxon>
        <taxon>Bacilli</taxon>
        <taxon>Bacillales</taxon>
        <taxon>Bacillaceae</taxon>
        <taxon>Halalkalibacter</taxon>
    </lineage>
</organism>
<dbReference type="Pfam" id="PF12705">
    <property type="entry name" value="PDDEXK_1"/>
    <property type="match status" value="1"/>
</dbReference>
<dbReference type="PANTHER" id="PTHR11070:SF48">
    <property type="entry name" value="ATP-DEPENDENT HELICASE_NUCLEASE SUBUNIT A"/>
    <property type="match status" value="1"/>
</dbReference>
<keyword evidence="3" id="KW-0227">DNA damage</keyword>
<reference evidence="18 19" key="1">
    <citation type="submission" date="2017-04" db="EMBL/GenBank/DDBJ databases">
        <title>Bacillus krulwichiae AM31D Genome sequencing and assembly.</title>
        <authorList>
            <person name="Krulwich T.A."/>
            <person name="Anastor L."/>
            <person name="Ehrlich R."/>
            <person name="Ehrlich G.D."/>
            <person name="Janto B."/>
        </authorList>
    </citation>
    <scope>NUCLEOTIDE SEQUENCE [LARGE SCALE GENOMIC DNA]</scope>
    <source>
        <strain evidence="18 19">AM31D</strain>
    </source>
</reference>
<evidence type="ECO:0000259" key="17">
    <source>
        <dbReference type="PROSITE" id="PS51217"/>
    </source>
</evidence>
<evidence type="ECO:0000313" key="18">
    <source>
        <dbReference type="EMBL" id="ARK31541.1"/>
    </source>
</evidence>
<dbReference type="STRING" id="199441.BkAM31D_17780"/>
<dbReference type="CDD" id="cd17932">
    <property type="entry name" value="DEXQc_UvrD"/>
    <property type="match status" value="1"/>
</dbReference>
<keyword evidence="4 14" id="KW-0378">Hydrolase</keyword>
<dbReference type="InterPro" id="IPR014016">
    <property type="entry name" value="UvrD-like_ATP-bd"/>
</dbReference>
<accession>A0A1X9MIP9</accession>
<evidence type="ECO:0000256" key="2">
    <source>
        <dbReference type="ARBA" id="ARBA00022741"/>
    </source>
</evidence>
<evidence type="ECO:0000256" key="15">
    <source>
        <dbReference type="SAM" id="Coils"/>
    </source>
</evidence>
<evidence type="ECO:0000256" key="14">
    <source>
        <dbReference type="PROSITE-ProRule" id="PRU00560"/>
    </source>
</evidence>
<comment type="catalytic activity">
    <reaction evidence="13">
        <text>ATP + H2O = ADP + phosphate + H(+)</text>
        <dbReference type="Rhea" id="RHEA:13065"/>
        <dbReference type="ChEBI" id="CHEBI:15377"/>
        <dbReference type="ChEBI" id="CHEBI:15378"/>
        <dbReference type="ChEBI" id="CHEBI:30616"/>
        <dbReference type="ChEBI" id="CHEBI:43474"/>
        <dbReference type="ChEBI" id="CHEBI:456216"/>
        <dbReference type="EC" id="5.6.2.4"/>
    </reaction>
</comment>
<dbReference type="GO" id="GO:0004527">
    <property type="term" value="F:exonuclease activity"/>
    <property type="evidence" value="ECO:0007669"/>
    <property type="project" value="UniProtKB-KW"/>
</dbReference>
<keyword evidence="2 14" id="KW-0547">Nucleotide-binding</keyword>
<dbReference type="GO" id="GO:0003677">
    <property type="term" value="F:DNA binding"/>
    <property type="evidence" value="ECO:0007669"/>
    <property type="project" value="UniProtKB-KW"/>
</dbReference>
<dbReference type="InterPro" id="IPR014017">
    <property type="entry name" value="DNA_helicase_UvrD-like_C"/>
</dbReference>
<evidence type="ECO:0000256" key="4">
    <source>
        <dbReference type="ARBA" id="ARBA00022801"/>
    </source>
</evidence>
<dbReference type="InterPro" id="IPR027417">
    <property type="entry name" value="P-loop_NTPase"/>
</dbReference>
<keyword evidence="5 14" id="KW-0347">Helicase</keyword>
<gene>
    <name evidence="18" type="primary">addA</name>
    <name evidence="18" type="ORF">BkAM31D_17780</name>
</gene>
<evidence type="ECO:0000256" key="5">
    <source>
        <dbReference type="ARBA" id="ARBA00022806"/>
    </source>
</evidence>
<feature type="coiled-coil region" evidence="15">
    <location>
        <begin position="65"/>
        <end position="92"/>
    </location>
</feature>
<sequence>MKFNDSQLRAITSEKALVLVSAGAGSGKTRVLTERFIHLCELQLKDPSHPVGATVEEIAAITFTEKAAREMKDRIRKRLAEKETEADDKRAQMYWQEQKEAIERAHISTFHSFCQRLLTQHAMKADLIPNSRVIDDVEARSRKRSILKTMLEEKEHHELALPLLQVMSKNQLFEYVEKVHDDIREFVVGEQAIMTLHVDEMLEKQKQAKLQAQVEIVKHFHENAVRCIEAFPLGGDLTKAQKSHVERITEGFQSITGSEEPTHYMSKVEPLMPSRSDKRWSEKVTSLYELFEGYWKPFKEKWKEIGGDGVVDEQTREITKRFVQLLKEFSRRYMYEKKIAGMLDFSDLQQKAVALLQHEAIKEVSQKQFRHMMVDEFQDTNRLQLEMLERIEPAFQFIVGDQKQSIYRFRGANVSLMNEREDLAHSLEDAEVILMNQNYRTQAPVIEAVNELFSYAMVSKRTHSYETVYAPLEAHRQSEQLNEKRVELTILENENEADCLHSYDVLANRLVEMIHTGFPRVNKDDRWVKPSWGDIAILIPARSHLLTLERALMNKGIPYVVSGGVGFYERQEIIDFVTFLRWLNRPFEELHLLAILRNPICGLTVDDFLTLKSEIGENEALYQLVYDQRHSSYNQLPTHIQKACQFVQKWLETWTPFRPKATLEATLDSIFNETGLRTALFLQQNGLQKVRNVEKLIQTIAGTNNKDLETILMELEERIALSEKEGESEVERVDGDVIQIMTVHASKGLEFPIVCLPQLERQNKGDKGSIRFHADFGIVLNVEMDLSEFEEDSIVHETPAFGIVKDRANAEAREEAKRLFYVAMTRARDYLYMIGEQSKASHTWLDMTQGALEQTNLSKNIVTNNEIIDQENVQDLQSIYTPPTKVEKNKVPISFSVSEVMLFIKDPIAYFNKHVIGIPEIILFNDEPRLYDKKYQVDASRLGSLVHRACELRDSGLPQEQALVQALREEELDGSLQYETQMQKLMQVYTDEVKEHLGETLINEWGFSTFIEGAEIIGEIDKVAIKNGKRHLIDFKTNHIKKSGSELLEFYWPQLVLYKIAYEQETKELIDELSLFVFRDEAAPLHSLESNTNQENKIRKAIRTMVTLREQQAPKSAYQELVSTFESL</sequence>
<feature type="domain" description="UvrD-like helicase ATP-binding" evidence="16">
    <location>
        <begin position="1"/>
        <end position="442"/>
    </location>
</feature>
<keyword evidence="6" id="KW-0269">Exonuclease</keyword>
<proteinExistence type="predicted"/>
<dbReference type="GO" id="GO:0005524">
    <property type="term" value="F:ATP binding"/>
    <property type="evidence" value="ECO:0007669"/>
    <property type="project" value="UniProtKB-UniRule"/>
</dbReference>
<dbReference type="InterPro" id="IPR011335">
    <property type="entry name" value="Restrct_endonuc-II-like"/>
</dbReference>
<dbReference type="SUPFAM" id="SSF52540">
    <property type="entry name" value="P-loop containing nucleoside triphosphate hydrolases"/>
    <property type="match status" value="1"/>
</dbReference>
<protein>
    <recommendedName>
        <fullName evidence="12">DNA 3'-5' helicase</fullName>
        <ecNumber evidence="12">5.6.2.4</ecNumber>
    </recommendedName>
</protein>
<dbReference type="AlphaFoldDB" id="A0A1X9MIP9"/>
<evidence type="ECO:0000256" key="9">
    <source>
        <dbReference type="ARBA" id="ARBA00023204"/>
    </source>
</evidence>
<keyword evidence="10" id="KW-0413">Isomerase</keyword>
<dbReference type="Pfam" id="PF00580">
    <property type="entry name" value="UvrD-helicase"/>
    <property type="match status" value="1"/>
</dbReference>
<evidence type="ECO:0000259" key="16">
    <source>
        <dbReference type="PROSITE" id="PS51198"/>
    </source>
</evidence>
<evidence type="ECO:0000256" key="13">
    <source>
        <dbReference type="ARBA" id="ARBA00048988"/>
    </source>
</evidence>
<dbReference type="KEGG" id="bkw:BkAM31D_17780"/>
<evidence type="ECO:0000256" key="8">
    <source>
        <dbReference type="ARBA" id="ARBA00023125"/>
    </source>
</evidence>
<evidence type="ECO:0000256" key="6">
    <source>
        <dbReference type="ARBA" id="ARBA00022839"/>
    </source>
</evidence>
<evidence type="ECO:0000256" key="1">
    <source>
        <dbReference type="ARBA" id="ARBA00022722"/>
    </source>
</evidence>
<keyword evidence="19" id="KW-1185">Reference proteome</keyword>
<dbReference type="GO" id="GO:0005829">
    <property type="term" value="C:cytosol"/>
    <property type="evidence" value="ECO:0007669"/>
    <property type="project" value="TreeGrafter"/>
</dbReference>
<dbReference type="GO" id="GO:0043138">
    <property type="term" value="F:3'-5' DNA helicase activity"/>
    <property type="evidence" value="ECO:0007669"/>
    <property type="project" value="UniProtKB-EC"/>
</dbReference>
<dbReference type="EC" id="5.6.2.4" evidence="12"/>
<evidence type="ECO:0000313" key="19">
    <source>
        <dbReference type="Proteomes" id="UP000193006"/>
    </source>
</evidence>
<dbReference type="Pfam" id="PF13361">
    <property type="entry name" value="UvrD_C"/>
    <property type="match status" value="1"/>
</dbReference>
<dbReference type="Gene3D" id="3.40.50.300">
    <property type="entry name" value="P-loop containing nucleotide triphosphate hydrolases"/>
    <property type="match status" value="3"/>
</dbReference>
<dbReference type="PROSITE" id="PS51198">
    <property type="entry name" value="UVRD_HELICASE_ATP_BIND"/>
    <property type="match status" value="1"/>
</dbReference>
<keyword evidence="1" id="KW-0540">Nuclease</keyword>
<dbReference type="Gene3D" id="1.10.486.10">
    <property type="entry name" value="PCRA, domain 4"/>
    <property type="match status" value="1"/>
</dbReference>
<keyword evidence="7 14" id="KW-0067">ATP-binding</keyword>
<feature type="domain" description="UvrD-like helicase C-terminal" evidence="17">
    <location>
        <begin position="469"/>
        <end position="748"/>
    </location>
</feature>
<evidence type="ECO:0000256" key="12">
    <source>
        <dbReference type="ARBA" id="ARBA00034808"/>
    </source>
</evidence>
<keyword evidence="8" id="KW-0238">DNA-binding</keyword>
<dbReference type="EMBL" id="CP020814">
    <property type="protein sequence ID" value="ARK31541.1"/>
    <property type="molecule type" value="Genomic_DNA"/>
</dbReference>
<evidence type="ECO:0000256" key="7">
    <source>
        <dbReference type="ARBA" id="ARBA00022840"/>
    </source>
</evidence>
<dbReference type="InterPro" id="IPR011604">
    <property type="entry name" value="PDDEXK-like_dom_sf"/>
</dbReference>
<dbReference type="GO" id="GO:0016887">
    <property type="term" value="F:ATP hydrolysis activity"/>
    <property type="evidence" value="ECO:0007669"/>
    <property type="project" value="RHEA"/>
</dbReference>
<dbReference type="GO" id="GO:0033202">
    <property type="term" value="C:DNA helicase complex"/>
    <property type="evidence" value="ECO:0007669"/>
    <property type="project" value="TreeGrafter"/>
</dbReference>
<dbReference type="Gene3D" id="3.90.320.10">
    <property type="match status" value="1"/>
</dbReference>
<comment type="catalytic activity">
    <reaction evidence="11">
        <text>Couples ATP hydrolysis with the unwinding of duplex DNA by translocating in the 3'-5' direction.</text>
        <dbReference type="EC" id="5.6.2.4"/>
    </reaction>
</comment>
<dbReference type="GO" id="GO:0000725">
    <property type="term" value="P:recombinational repair"/>
    <property type="evidence" value="ECO:0007669"/>
    <property type="project" value="TreeGrafter"/>
</dbReference>